<dbReference type="GO" id="GO:0006261">
    <property type="term" value="P:DNA-templated DNA replication"/>
    <property type="evidence" value="ECO:0000318"/>
    <property type="project" value="GO_Central"/>
</dbReference>
<gene>
    <name evidence="4" type="ORF">SELMODRAFT_421740</name>
</gene>
<dbReference type="EMBL" id="GL377618">
    <property type="protein sequence ID" value="EFJ16641.1"/>
    <property type="molecule type" value="Genomic_DNA"/>
</dbReference>
<dbReference type="PANTHER" id="PTHR13489">
    <property type="entry name" value="MINI-CHROMOSOME MAINTENANCE COMPLEX-BINDING PROTEIN"/>
    <property type="match status" value="1"/>
</dbReference>
<accession>D8SG79</accession>
<dbReference type="OMA" id="EEHTEMI"/>
<dbReference type="InParanoid" id="D8SG79"/>
<evidence type="ECO:0000256" key="3">
    <source>
        <dbReference type="SAM" id="MobiDB-lite"/>
    </source>
</evidence>
<evidence type="ECO:0000256" key="1">
    <source>
        <dbReference type="ARBA" id="ARBA00004123"/>
    </source>
</evidence>
<evidence type="ECO:0008006" key="6">
    <source>
        <dbReference type="Google" id="ProtNLM"/>
    </source>
</evidence>
<organism evidence="5">
    <name type="scientific">Selaginella moellendorffii</name>
    <name type="common">Spikemoss</name>
    <dbReference type="NCBI Taxonomy" id="88036"/>
    <lineage>
        <taxon>Eukaryota</taxon>
        <taxon>Viridiplantae</taxon>
        <taxon>Streptophyta</taxon>
        <taxon>Embryophyta</taxon>
        <taxon>Tracheophyta</taxon>
        <taxon>Lycopodiopsida</taxon>
        <taxon>Selaginellales</taxon>
        <taxon>Selaginellaceae</taxon>
        <taxon>Selaginella</taxon>
    </lineage>
</organism>
<comment type="subcellular location">
    <subcellularLocation>
        <location evidence="1">Nucleus</location>
    </subcellularLocation>
</comment>
<dbReference type="Pfam" id="PF09739">
    <property type="entry name" value="MCM_bind"/>
    <property type="match status" value="1"/>
</dbReference>
<evidence type="ECO:0000313" key="5">
    <source>
        <dbReference type="Proteomes" id="UP000001514"/>
    </source>
</evidence>
<dbReference type="FunCoup" id="D8SG79">
    <property type="interactions" value="3861"/>
</dbReference>
<dbReference type="STRING" id="88036.D8SG79"/>
<feature type="region of interest" description="Disordered" evidence="3">
    <location>
        <begin position="149"/>
        <end position="174"/>
    </location>
</feature>
<keyword evidence="2" id="KW-0539">Nucleus</keyword>
<dbReference type="Gramene" id="EFJ16641">
    <property type="protein sequence ID" value="EFJ16641"/>
    <property type="gene ID" value="SELMODRAFT_421740"/>
</dbReference>
<reference evidence="4 5" key="1">
    <citation type="journal article" date="2011" name="Science">
        <title>The Selaginella genome identifies genetic changes associated with the evolution of vascular plants.</title>
        <authorList>
            <person name="Banks J.A."/>
            <person name="Nishiyama T."/>
            <person name="Hasebe M."/>
            <person name="Bowman J.L."/>
            <person name="Gribskov M."/>
            <person name="dePamphilis C."/>
            <person name="Albert V.A."/>
            <person name="Aono N."/>
            <person name="Aoyama T."/>
            <person name="Ambrose B.A."/>
            <person name="Ashton N.W."/>
            <person name="Axtell M.J."/>
            <person name="Barker E."/>
            <person name="Barker M.S."/>
            <person name="Bennetzen J.L."/>
            <person name="Bonawitz N.D."/>
            <person name="Chapple C."/>
            <person name="Cheng C."/>
            <person name="Correa L.G."/>
            <person name="Dacre M."/>
            <person name="DeBarry J."/>
            <person name="Dreyer I."/>
            <person name="Elias M."/>
            <person name="Engstrom E.M."/>
            <person name="Estelle M."/>
            <person name="Feng L."/>
            <person name="Finet C."/>
            <person name="Floyd S.K."/>
            <person name="Frommer W.B."/>
            <person name="Fujita T."/>
            <person name="Gramzow L."/>
            <person name="Gutensohn M."/>
            <person name="Harholt J."/>
            <person name="Hattori M."/>
            <person name="Heyl A."/>
            <person name="Hirai T."/>
            <person name="Hiwatashi Y."/>
            <person name="Ishikawa M."/>
            <person name="Iwata M."/>
            <person name="Karol K.G."/>
            <person name="Koehler B."/>
            <person name="Kolukisaoglu U."/>
            <person name="Kubo M."/>
            <person name="Kurata T."/>
            <person name="Lalonde S."/>
            <person name="Li K."/>
            <person name="Li Y."/>
            <person name="Litt A."/>
            <person name="Lyons E."/>
            <person name="Manning G."/>
            <person name="Maruyama T."/>
            <person name="Michael T.P."/>
            <person name="Mikami K."/>
            <person name="Miyazaki S."/>
            <person name="Morinaga S."/>
            <person name="Murata T."/>
            <person name="Mueller-Roeber B."/>
            <person name="Nelson D.R."/>
            <person name="Obara M."/>
            <person name="Oguri Y."/>
            <person name="Olmstead R.G."/>
            <person name="Onodera N."/>
            <person name="Petersen B.L."/>
            <person name="Pils B."/>
            <person name="Prigge M."/>
            <person name="Rensing S.A."/>
            <person name="Riano-Pachon D.M."/>
            <person name="Roberts A.W."/>
            <person name="Sato Y."/>
            <person name="Scheller H.V."/>
            <person name="Schulz B."/>
            <person name="Schulz C."/>
            <person name="Shakirov E.V."/>
            <person name="Shibagaki N."/>
            <person name="Shinohara N."/>
            <person name="Shippen D.E."/>
            <person name="Soerensen I."/>
            <person name="Sotooka R."/>
            <person name="Sugimoto N."/>
            <person name="Sugita M."/>
            <person name="Sumikawa N."/>
            <person name="Tanurdzic M."/>
            <person name="Theissen G."/>
            <person name="Ulvskov P."/>
            <person name="Wakazuki S."/>
            <person name="Weng J.K."/>
            <person name="Willats W.W."/>
            <person name="Wipf D."/>
            <person name="Wolf P.G."/>
            <person name="Yang L."/>
            <person name="Zimmer A.D."/>
            <person name="Zhu Q."/>
            <person name="Mitros T."/>
            <person name="Hellsten U."/>
            <person name="Loque D."/>
            <person name="Otillar R."/>
            <person name="Salamov A."/>
            <person name="Schmutz J."/>
            <person name="Shapiro H."/>
            <person name="Lindquist E."/>
            <person name="Lucas S."/>
            <person name="Rokhsar D."/>
            <person name="Grigoriev I.V."/>
        </authorList>
    </citation>
    <scope>NUCLEOTIDE SEQUENCE [LARGE SCALE GENOMIC DNA]</scope>
</reference>
<proteinExistence type="predicted"/>
<dbReference type="AlphaFoldDB" id="D8SG79"/>
<dbReference type="GO" id="GO:0005634">
    <property type="term" value="C:nucleus"/>
    <property type="evidence" value="ECO:0007669"/>
    <property type="project" value="UniProtKB-SubCell"/>
</dbReference>
<name>D8SG79_SELML</name>
<evidence type="ECO:0000313" key="4">
    <source>
        <dbReference type="EMBL" id="EFJ16641.1"/>
    </source>
</evidence>
<dbReference type="GO" id="GO:0003682">
    <property type="term" value="F:chromatin binding"/>
    <property type="evidence" value="ECO:0000318"/>
    <property type="project" value="GO_Central"/>
</dbReference>
<dbReference type="Proteomes" id="UP000001514">
    <property type="component" value="Unassembled WGS sequence"/>
</dbReference>
<keyword evidence="5" id="KW-1185">Reference proteome</keyword>
<sequence length="560" mass="61787">MVAPAVDLLRNPLGAVRGLFSIAAMAASPAPAATLELSGGDWGVKGVFDKFLYEEGAIAQVPHIGDLARDSIPSGSLVRFRGMIQDMFDVEYYVGAYKDCNTWQTNKYTDSPVPQDTEQQIWDRRLLYCVPIPGENQWMKNRWHSNAVQPDATSQSLKRKREDVPATVESMDCDSPTKEQNSCLVKIYDGNDADLKLNDIAEFVGIVWKESELVSSSASDSSALAESLMEDDTSLQLPSSTVPRLHCITMRKLSAYSIPSQPGALADICSVRESLLCKLQSVLGEDRLAAEYLLLHLLSKVYSRVEPLAVGKFSLNFSGCQAGADGSASLVASAVGHAISVLLPCSQVVPLSLQDLNSCLIAPRKDYATNRFTYRLVTGGLQLASGTHLTLDETALNTGRLNETGVKNLQSLKSVMESQKVDYDFQYYQMEMPTDLPVLVVSCGKSRILPADALVPLRCSAEAARIHAEASDLSKWRIYLSSAREADHVIEPSMQKILEEDLVAARQKDRTVGSETFHRWLTMARLLSLSYGERSLTRERWEMTKELEMRCAARLRETTA</sequence>
<dbReference type="InterPro" id="IPR019140">
    <property type="entry name" value="MCM_complex-bd"/>
</dbReference>
<dbReference type="HOGENOM" id="CLU_029811_0_0_1"/>
<dbReference type="KEGG" id="smo:SELMODRAFT_421740"/>
<evidence type="ECO:0000256" key="2">
    <source>
        <dbReference type="ARBA" id="ARBA00023242"/>
    </source>
</evidence>
<dbReference type="PANTHER" id="PTHR13489:SF0">
    <property type="entry name" value="MINI-CHROMOSOME MAINTENANCE COMPLEX-BINDING PROTEIN"/>
    <property type="match status" value="1"/>
</dbReference>
<protein>
    <recommendedName>
        <fullName evidence="6">Mini-chromosome maintenance complex-binding protein</fullName>
    </recommendedName>
</protein>
<dbReference type="eggNOG" id="KOG2545">
    <property type="taxonomic scope" value="Eukaryota"/>
</dbReference>